<dbReference type="GO" id="GO:0008270">
    <property type="term" value="F:zinc ion binding"/>
    <property type="evidence" value="ECO:0007669"/>
    <property type="project" value="UniProtKB-KW"/>
</dbReference>
<sequence length="263" mass="29351">MVVAWNTAATRVKNQAEVEATHETLQLAKPIAQSDYIAMRNAYSSQFGELEDKHIPAKEYIEKKLCELETGEFRAEPLTEVVSRDEVDPDVLVTTWNAKGQLSVKKGGSTTSIMIKLKHPGRPELKDVQMTLFEKYKEYLLGDYCYGLRAGDDAGGMIPPWTLALVKSYKEPSVKERHFTTPLALYGKRPNGDKGDKGAGLPSRTAEGKPICFKYQAKGGCKKGQKCKFAHVCRRCYAKHPLFQSKQRPKDTRGEPPQANKAA</sequence>
<feature type="domain" description="C3H1-type" evidence="3">
    <location>
        <begin position="206"/>
        <end position="234"/>
    </location>
</feature>
<keyword evidence="1" id="KW-0479">Metal-binding</keyword>
<evidence type="ECO:0000256" key="2">
    <source>
        <dbReference type="SAM" id="MobiDB-lite"/>
    </source>
</evidence>
<organism evidence="4 5">
    <name type="scientific">Symbiodinium natans</name>
    <dbReference type="NCBI Taxonomy" id="878477"/>
    <lineage>
        <taxon>Eukaryota</taxon>
        <taxon>Sar</taxon>
        <taxon>Alveolata</taxon>
        <taxon>Dinophyceae</taxon>
        <taxon>Suessiales</taxon>
        <taxon>Symbiodiniaceae</taxon>
        <taxon>Symbiodinium</taxon>
    </lineage>
</organism>
<gene>
    <name evidence="4" type="primary">HCBT2</name>
    <name evidence="4" type="ORF">SNAT2548_LOCUS24416</name>
</gene>
<comment type="caution">
    <text evidence="4">The sequence shown here is derived from an EMBL/GenBank/DDBJ whole genome shotgun (WGS) entry which is preliminary data.</text>
</comment>
<dbReference type="InterPro" id="IPR000571">
    <property type="entry name" value="Znf_CCCH"/>
</dbReference>
<accession>A0A812RLG8</accession>
<dbReference type="AlphaFoldDB" id="A0A812RLG8"/>
<dbReference type="PROSITE" id="PS50103">
    <property type="entry name" value="ZF_C3H1"/>
    <property type="match status" value="1"/>
</dbReference>
<proteinExistence type="predicted"/>
<name>A0A812RLG8_9DINO</name>
<dbReference type="OrthoDB" id="438551at2759"/>
<evidence type="ECO:0000256" key="1">
    <source>
        <dbReference type="PROSITE-ProRule" id="PRU00723"/>
    </source>
</evidence>
<evidence type="ECO:0000259" key="3">
    <source>
        <dbReference type="PROSITE" id="PS50103"/>
    </source>
</evidence>
<protein>
    <submittedName>
        <fullName evidence="4">HCBT2 protein</fullName>
    </submittedName>
</protein>
<keyword evidence="1" id="KW-0862">Zinc</keyword>
<feature type="zinc finger region" description="C3H1-type" evidence="1">
    <location>
        <begin position="206"/>
        <end position="234"/>
    </location>
</feature>
<evidence type="ECO:0000313" key="5">
    <source>
        <dbReference type="Proteomes" id="UP000604046"/>
    </source>
</evidence>
<dbReference type="EMBL" id="CAJNDS010002357">
    <property type="protein sequence ID" value="CAE7447558.1"/>
    <property type="molecule type" value="Genomic_DNA"/>
</dbReference>
<reference evidence="4" key="1">
    <citation type="submission" date="2021-02" db="EMBL/GenBank/DDBJ databases">
        <authorList>
            <person name="Dougan E. K."/>
            <person name="Rhodes N."/>
            <person name="Thang M."/>
            <person name="Chan C."/>
        </authorList>
    </citation>
    <scope>NUCLEOTIDE SEQUENCE</scope>
</reference>
<keyword evidence="1" id="KW-0863">Zinc-finger</keyword>
<dbReference type="Proteomes" id="UP000604046">
    <property type="component" value="Unassembled WGS sequence"/>
</dbReference>
<evidence type="ECO:0000313" key="4">
    <source>
        <dbReference type="EMBL" id="CAE7447558.1"/>
    </source>
</evidence>
<keyword evidence="5" id="KW-1185">Reference proteome</keyword>
<feature type="region of interest" description="Disordered" evidence="2">
    <location>
        <begin position="244"/>
        <end position="263"/>
    </location>
</feature>